<dbReference type="PANTHER" id="PTHR30329:SF21">
    <property type="entry name" value="LIPOPROTEIN YIAD-RELATED"/>
    <property type="match status" value="1"/>
</dbReference>
<feature type="signal peptide" evidence="5">
    <location>
        <begin position="1"/>
        <end position="25"/>
    </location>
</feature>
<evidence type="ECO:0000256" key="3">
    <source>
        <dbReference type="ARBA" id="ARBA00023237"/>
    </source>
</evidence>
<evidence type="ECO:0000256" key="4">
    <source>
        <dbReference type="PROSITE-ProRule" id="PRU00473"/>
    </source>
</evidence>
<name>A0A2M7IJG6_9BACT</name>
<evidence type="ECO:0000256" key="1">
    <source>
        <dbReference type="ARBA" id="ARBA00004442"/>
    </source>
</evidence>
<dbReference type="InterPro" id="IPR036737">
    <property type="entry name" value="OmpA-like_sf"/>
</dbReference>
<dbReference type="EMBL" id="PFGY01000001">
    <property type="protein sequence ID" value="PIW76683.1"/>
    <property type="molecule type" value="Genomic_DNA"/>
</dbReference>
<evidence type="ECO:0000256" key="5">
    <source>
        <dbReference type="SAM" id="SignalP"/>
    </source>
</evidence>
<feature type="domain" description="OmpA-like" evidence="6">
    <location>
        <begin position="306"/>
        <end position="422"/>
    </location>
</feature>
<keyword evidence="5" id="KW-0732">Signal</keyword>
<dbReference type="InterPro" id="IPR006664">
    <property type="entry name" value="OMP_bac"/>
</dbReference>
<evidence type="ECO:0000313" key="8">
    <source>
        <dbReference type="Proteomes" id="UP000229561"/>
    </source>
</evidence>
<evidence type="ECO:0000313" key="7">
    <source>
        <dbReference type="EMBL" id="PIW76683.1"/>
    </source>
</evidence>
<keyword evidence="3" id="KW-0998">Cell outer membrane</keyword>
<accession>A0A2M7IJG6</accession>
<dbReference type="PROSITE" id="PS51123">
    <property type="entry name" value="OMPA_2"/>
    <property type="match status" value="1"/>
</dbReference>
<dbReference type="AlphaFoldDB" id="A0A2M7IJG6"/>
<proteinExistence type="predicted"/>
<evidence type="ECO:0000256" key="2">
    <source>
        <dbReference type="ARBA" id="ARBA00023136"/>
    </source>
</evidence>
<sequence>MKKMIGLIGLMAILFLCLSSGQAWADSAKAKASAESNVGIYQDDHTQVETFEKRQFPLATGPTTFVGTPFTQLQKGKWFIFWTELDKEFTVENIDMMRKRVRVEELLLFKWLKRHVRTARREKPLSENADPIRLLNWDPEKICHPGDKEIAEVSLKGDYSWKPWPFISVLGVALNEAKKESHTRRVVVYVRFSEKAVADGLAIGTGGAGAKMMGPAGEKVDNIAGVLTAGAMIGTTELSMEDIEEIRIRCLNDGPVDAPVLPKKEEPKPEAKIFPSPSAKQEVEVKIKIETPSPVVASAPVLALEPKKEAAIPSFVVYFDFDKSDVKREYLPKIVEMAKWLREQPSFKVQIEGHACHIGSFNYNAALARKRAEAVYTLMRDLVDDGTKRRIVTQFVSLSEDFPASETLPENRRVIVRMVGPASGK</sequence>
<feature type="chain" id="PRO_5014650057" description="OmpA-like domain-containing protein" evidence="5">
    <location>
        <begin position="26"/>
        <end position="425"/>
    </location>
</feature>
<dbReference type="InterPro" id="IPR050330">
    <property type="entry name" value="Bact_OuterMem_StrucFunc"/>
</dbReference>
<evidence type="ECO:0000259" key="6">
    <source>
        <dbReference type="PROSITE" id="PS51123"/>
    </source>
</evidence>
<dbReference type="SUPFAM" id="SSF103088">
    <property type="entry name" value="OmpA-like"/>
    <property type="match status" value="1"/>
</dbReference>
<dbReference type="InterPro" id="IPR006665">
    <property type="entry name" value="OmpA-like"/>
</dbReference>
<dbReference type="PANTHER" id="PTHR30329">
    <property type="entry name" value="STATOR ELEMENT OF FLAGELLAR MOTOR COMPLEX"/>
    <property type="match status" value="1"/>
</dbReference>
<dbReference type="CDD" id="cd07185">
    <property type="entry name" value="OmpA_C-like"/>
    <property type="match status" value="1"/>
</dbReference>
<gene>
    <name evidence="7" type="ORF">CO001_00015</name>
</gene>
<dbReference type="Gene3D" id="3.30.1330.60">
    <property type="entry name" value="OmpA-like domain"/>
    <property type="match status" value="1"/>
</dbReference>
<keyword evidence="2 4" id="KW-0472">Membrane</keyword>
<dbReference type="Pfam" id="PF00691">
    <property type="entry name" value="OmpA"/>
    <property type="match status" value="1"/>
</dbReference>
<comment type="caution">
    <text evidence="7">The sequence shown here is derived from an EMBL/GenBank/DDBJ whole genome shotgun (WGS) entry which is preliminary data.</text>
</comment>
<organism evidence="7 8">
    <name type="scientific">Candidatus Portnoybacteria bacterium CG_4_8_14_3_um_filter_40_10</name>
    <dbReference type="NCBI Taxonomy" id="1974801"/>
    <lineage>
        <taxon>Bacteria</taxon>
        <taxon>Candidatus Portnoyibacteriota</taxon>
    </lineage>
</organism>
<reference evidence="8" key="1">
    <citation type="submission" date="2017-09" db="EMBL/GenBank/DDBJ databases">
        <title>Depth-based differentiation of microbial function through sediment-hosted aquifers and enrichment of novel symbionts in the deep terrestrial subsurface.</title>
        <authorList>
            <person name="Probst A.J."/>
            <person name="Ladd B."/>
            <person name="Jarett J.K."/>
            <person name="Geller-Mcgrath D.E."/>
            <person name="Sieber C.M.K."/>
            <person name="Emerson J.B."/>
            <person name="Anantharaman K."/>
            <person name="Thomas B.C."/>
            <person name="Malmstrom R."/>
            <person name="Stieglmeier M."/>
            <person name="Klingl A."/>
            <person name="Woyke T."/>
            <person name="Ryan C.M."/>
            <person name="Banfield J.F."/>
        </authorList>
    </citation>
    <scope>NUCLEOTIDE SEQUENCE [LARGE SCALE GENOMIC DNA]</scope>
</reference>
<dbReference type="Proteomes" id="UP000229561">
    <property type="component" value="Unassembled WGS sequence"/>
</dbReference>
<protein>
    <recommendedName>
        <fullName evidence="6">OmpA-like domain-containing protein</fullName>
    </recommendedName>
</protein>
<dbReference type="PRINTS" id="PR01021">
    <property type="entry name" value="OMPADOMAIN"/>
</dbReference>
<dbReference type="GO" id="GO:0009279">
    <property type="term" value="C:cell outer membrane"/>
    <property type="evidence" value="ECO:0007669"/>
    <property type="project" value="UniProtKB-SubCell"/>
</dbReference>
<comment type="subcellular location">
    <subcellularLocation>
        <location evidence="1">Cell outer membrane</location>
    </subcellularLocation>
</comment>